<dbReference type="EMBL" id="LN714481">
    <property type="protein sequence ID" value="CEL66481.1"/>
    <property type="molecule type" value="Genomic_DNA"/>
</dbReference>
<gene>
    <name evidence="9" type="ORF">BN1204_022930</name>
</gene>
<evidence type="ECO:0000313" key="9">
    <source>
        <dbReference type="EMBL" id="CEL66481.1"/>
    </source>
</evidence>
<feature type="compositionally biased region" description="Basic and acidic residues" evidence="8">
    <location>
        <begin position="148"/>
        <end position="159"/>
    </location>
</feature>
<evidence type="ECO:0000256" key="8">
    <source>
        <dbReference type="SAM" id="MobiDB-lite"/>
    </source>
</evidence>
<feature type="region of interest" description="Disordered" evidence="8">
    <location>
        <begin position="129"/>
        <end position="164"/>
    </location>
</feature>
<feature type="region of interest" description="Disordered" evidence="8">
    <location>
        <begin position="255"/>
        <end position="294"/>
    </location>
</feature>
<keyword evidence="5" id="KW-0687">Ribonucleoprotein</keyword>
<feature type="compositionally biased region" description="Low complexity" evidence="8">
    <location>
        <begin position="138"/>
        <end position="147"/>
    </location>
</feature>
<feature type="compositionally biased region" description="Polar residues" evidence="8">
    <location>
        <begin position="276"/>
        <end position="289"/>
    </location>
</feature>
<dbReference type="PANTHER" id="PTHR28595">
    <property type="entry name" value="39S RIBOSOMAL PROTEIN L54, MITOCHONDRIAL"/>
    <property type="match status" value="1"/>
</dbReference>
<evidence type="ECO:0000256" key="7">
    <source>
        <dbReference type="ARBA" id="ARBA00035179"/>
    </source>
</evidence>
<proteinExistence type="inferred from homology"/>
<reference evidence="9" key="1">
    <citation type="journal article" date="2015" name="PLoS ONE">
        <title>Comprehensive Evaluation of Toxoplasma gondii VEG and Neospora caninum LIV Genomes with Tachyzoite Stage Transcriptome and Proteome Defines Novel Transcript Features.</title>
        <authorList>
            <person name="Ramaprasad A."/>
            <person name="Mourier T."/>
            <person name="Naeem R."/>
            <person name="Malas T.B."/>
            <person name="Moussa E."/>
            <person name="Panigrahi A."/>
            <person name="Vermont S.J."/>
            <person name="Otto T.D."/>
            <person name="Wastling J."/>
            <person name="Pain A."/>
        </authorList>
    </citation>
    <scope>NUCLEOTIDE SEQUENCE</scope>
    <source>
        <strain evidence="9">Liverpool</strain>
    </source>
</reference>
<keyword evidence="2" id="KW-0809">Transit peptide</keyword>
<evidence type="ECO:0000256" key="4">
    <source>
        <dbReference type="ARBA" id="ARBA00023128"/>
    </source>
</evidence>
<dbReference type="Pfam" id="PF08561">
    <property type="entry name" value="Ribosomal_L37"/>
    <property type="match status" value="1"/>
</dbReference>
<dbReference type="InterPro" id="IPR013870">
    <property type="entry name" value="Ribosomal_mL54"/>
</dbReference>
<evidence type="ECO:0000256" key="6">
    <source>
        <dbReference type="ARBA" id="ARBA00033752"/>
    </source>
</evidence>
<dbReference type="PANTHER" id="PTHR28595:SF1">
    <property type="entry name" value="LARGE RIBOSOMAL SUBUNIT PROTEIN ML54"/>
    <property type="match status" value="1"/>
</dbReference>
<protein>
    <recommendedName>
        <fullName evidence="7">Large ribosomal subunit protein mL54</fullName>
    </recommendedName>
</protein>
<evidence type="ECO:0000256" key="3">
    <source>
        <dbReference type="ARBA" id="ARBA00022980"/>
    </source>
</evidence>
<name>A0A0F7UBV8_NEOCL</name>
<dbReference type="GO" id="GO:0003735">
    <property type="term" value="F:structural constituent of ribosome"/>
    <property type="evidence" value="ECO:0007669"/>
    <property type="project" value="TreeGrafter"/>
</dbReference>
<evidence type="ECO:0000256" key="2">
    <source>
        <dbReference type="ARBA" id="ARBA00022946"/>
    </source>
</evidence>
<dbReference type="AlphaFoldDB" id="A0A0F7UBV8"/>
<evidence type="ECO:0000256" key="5">
    <source>
        <dbReference type="ARBA" id="ARBA00023274"/>
    </source>
</evidence>
<evidence type="ECO:0000256" key="1">
    <source>
        <dbReference type="ARBA" id="ARBA00004173"/>
    </source>
</evidence>
<keyword evidence="3 9" id="KW-0689">Ribosomal protein</keyword>
<dbReference type="GO" id="GO:0005762">
    <property type="term" value="C:mitochondrial large ribosomal subunit"/>
    <property type="evidence" value="ECO:0007669"/>
    <property type="project" value="TreeGrafter"/>
</dbReference>
<comment type="similarity">
    <text evidence="6">Belongs to the mitochondrion-specific ribosomal protein mL54 family.</text>
</comment>
<comment type="subcellular location">
    <subcellularLocation>
        <location evidence="1">Mitochondrion</location>
    </subcellularLocation>
</comment>
<sequence>MATLKPPAARVRPPGWSVVSRKSSSLGNYGKGFFSKPLCGINFSAQNLARSARRESPSLPAAAAGPRALACVASSSPSCCSPACTPFPCCHAAVPVWKSFAQPFHVGKMGFASRIRRPFRARDPLLHPRIRTAREGARSSSRTVRAASRSEKRSDEGRSPTESVFRVSPLTRGTAQSTFWPLTRSFSSFSSCASHASVPGVPASAAAKERKPLSCLGRCAPTRSSRPVSRALCLLTHAFGPSGLCEFRRETPHRAASLEEATKPGRQNPGRRRGSDVQNSFACSPSASDTPELPREAVPAFRFRSLLRLSGLRLSPKKRGAAASAAAQHAKGPGTASGSGAAGVDHIFNIFKDVPVDHKILDDNEYPAWLFTLDKPEKTYGELAMTFLYGVGIETATLDDYLRFTRLHTKNLIKLNNMRLKKSKRSSVKPLFWDV</sequence>
<keyword evidence="4" id="KW-0496">Mitochondrion</keyword>
<organism evidence="9">
    <name type="scientific">Neospora caninum (strain Liverpool)</name>
    <dbReference type="NCBI Taxonomy" id="572307"/>
    <lineage>
        <taxon>Eukaryota</taxon>
        <taxon>Sar</taxon>
        <taxon>Alveolata</taxon>
        <taxon>Apicomplexa</taxon>
        <taxon>Conoidasida</taxon>
        <taxon>Coccidia</taxon>
        <taxon>Eucoccidiorida</taxon>
        <taxon>Eimeriorina</taxon>
        <taxon>Sarcocystidae</taxon>
        <taxon>Neospora</taxon>
    </lineage>
</organism>
<accession>A0A0F7UBV8</accession>